<protein>
    <submittedName>
        <fullName evidence="2">Uncharacterized protein</fullName>
    </submittedName>
</protein>
<feature type="transmembrane region" description="Helical" evidence="1">
    <location>
        <begin position="29"/>
        <end position="51"/>
    </location>
</feature>
<dbReference type="EMBL" id="KL142382">
    <property type="protein sequence ID" value="KDR74784.1"/>
    <property type="molecule type" value="Genomic_DNA"/>
</dbReference>
<name>A0A067T4B3_GALM3</name>
<reference evidence="3" key="1">
    <citation type="journal article" date="2014" name="Proc. Natl. Acad. Sci. U.S.A.">
        <title>Extensive sampling of basidiomycete genomes demonstrates inadequacy of the white-rot/brown-rot paradigm for wood decay fungi.</title>
        <authorList>
            <person name="Riley R."/>
            <person name="Salamov A.A."/>
            <person name="Brown D.W."/>
            <person name="Nagy L.G."/>
            <person name="Floudas D."/>
            <person name="Held B.W."/>
            <person name="Levasseur A."/>
            <person name="Lombard V."/>
            <person name="Morin E."/>
            <person name="Otillar R."/>
            <person name="Lindquist E.A."/>
            <person name="Sun H."/>
            <person name="LaButti K.M."/>
            <person name="Schmutz J."/>
            <person name="Jabbour D."/>
            <person name="Luo H."/>
            <person name="Baker S.E."/>
            <person name="Pisabarro A.G."/>
            <person name="Walton J.D."/>
            <person name="Blanchette R.A."/>
            <person name="Henrissat B."/>
            <person name="Martin F."/>
            <person name="Cullen D."/>
            <person name="Hibbett D.S."/>
            <person name="Grigoriev I.V."/>
        </authorList>
    </citation>
    <scope>NUCLEOTIDE SEQUENCE [LARGE SCALE GENOMIC DNA]</scope>
    <source>
        <strain evidence="3">CBS 339.88</strain>
    </source>
</reference>
<proteinExistence type="predicted"/>
<keyword evidence="1" id="KW-0472">Membrane</keyword>
<sequence length="87" mass="10003">MHLVDVPRVDVPHLRRLYKGYTVTHKQNAVLSFIQSFKGMAMIGASTVMVVNKFRARTWRLFQSLWSWTSGSQQDGAVERSLESFSQ</sequence>
<keyword evidence="1" id="KW-0812">Transmembrane</keyword>
<evidence type="ECO:0000256" key="1">
    <source>
        <dbReference type="SAM" id="Phobius"/>
    </source>
</evidence>
<keyword evidence="1" id="KW-1133">Transmembrane helix</keyword>
<keyword evidence="3" id="KW-1185">Reference proteome</keyword>
<dbReference type="AlphaFoldDB" id="A0A067T4B3"/>
<gene>
    <name evidence="2" type="ORF">GALMADRAFT_249675</name>
</gene>
<organism evidence="2 3">
    <name type="scientific">Galerina marginata (strain CBS 339.88)</name>
    <dbReference type="NCBI Taxonomy" id="685588"/>
    <lineage>
        <taxon>Eukaryota</taxon>
        <taxon>Fungi</taxon>
        <taxon>Dikarya</taxon>
        <taxon>Basidiomycota</taxon>
        <taxon>Agaricomycotina</taxon>
        <taxon>Agaricomycetes</taxon>
        <taxon>Agaricomycetidae</taxon>
        <taxon>Agaricales</taxon>
        <taxon>Agaricineae</taxon>
        <taxon>Strophariaceae</taxon>
        <taxon>Galerina</taxon>
    </lineage>
</organism>
<dbReference type="Proteomes" id="UP000027222">
    <property type="component" value="Unassembled WGS sequence"/>
</dbReference>
<dbReference type="HOGENOM" id="CLU_2483512_0_0_1"/>
<accession>A0A067T4B3</accession>
<evidence type="ECO:0000313" key="3">
    <source>
        <dbReference type="Proteomes" id="UP000027222"/>
    </source>
</evidence>
<evidence type="ECO:0000313" key="2">
    <source>
        <dbReference type="EMBL" id="KDR74784.1"/>
    </source>
</evidence>